<dbReference type="GO" id="GO:0008876">
    <property type="term" value="F:quinoprotein glucose dehydrogenase activity"/>
    <property type="evidence" value="ECO:0007669"/>
    <property type="project" value="TreeGrafter"/>
</dbReference>
<dbReference type="CDD" id="cd10280">
    <property type="entry name" value="PQQ_mGDH"/>
    <property type="match status" value="1"/>
</dbReference>
<evidence type="ECO:0000256" key="1">
    <source>
        <dbReference type="ARBA" id="ARBA00001931"/>
    </source>
</evidence>
<keyword evidence="6" id="KW-0560">Oxidoreductase</keyword>
<evidence type="ECO:0000256" key="2">
    <source>
        <dbReference type="ARBA" id="ARBA00008156"/>
    </source>
</evidence>
<dbReference type="PANTHER" id="PTHR32303">
    <property type="entry name" value="QUINOPROTEIN ALCOHOL DEHYDROGENASE (CYTOCHROME C)"/>
    <property type="match status" value="1"/>
</dbReference>
<reference evidence="11" key="1">
    <citation type="submission" date="2023-08" db="EMBL/GenBank/DDBJ databases">
        <authorList>
            <person name="Messyasz A."/>
            <person name="Mannisto M.K."/>
            <person name="Kerkhof L.J."/>
            <person name="Haggblom M."/>
        </authorList>
    </citation>
    <scope>NUCLEOTIDE SEQUENCE</scope>
    <source>
        <strain evidence="11">X5P6</strain>
    </source>
</reference>
<dbReference type="PROSITE" id="PS51007">
    <property type="entry name" value="CYTC"/>
    <property type="match status" value="2"/>
</dbReference>
<dbReference type="GO" id="GO:0009055">
    <property type="term" value="F:electron transfer activity"/>
    <property type="evidence" value="ECO:0007669"/>
    <property type="project" value="InterPro"/>
</dbReference>
<dbReference type="GO" id="GO:0048038">
    <property type="term" value="F:quinone binding"/>
    <property type="evidence" value="ECO:0007669"/>
    <property type="project" value="InterPro"/>
</dbReference>
<dbReference type="InterPro" id="IPR002372">
    <property type="entry name" value="PQQ_rpt_dom"/>
</dbReference>
<dbReference type="SUPFAM" id="SSF46626">
    <property type="entry name" value="Cytochrome c"/>
    <property type="match status" value="2"/>
</dbReference>
<dbReference type="PANTHER" id="PTHR32303:SF4">
    <property type="entry name" value="QUINOPROTEIN GLUCOSE DEHYDROGENASE"/>
    <property type="match status" value="1"/>
</dbReference>
<reference evidence="11" key="2">
    <citation type="journal article" date="2024" name="Environ. Microbiol.">
        <title>Genome analysis and description of Tunturibacter gen. nov. expands the diversity of Terriglobia in tundra soils.</title>
        <authorList>
            <person name="Messyasz A."/>
            <person name="Mannisto M.K."/>
            <person name="Kerkhof L.J."/>
            <person name="Haggblom M.M."/>
        </authorList>
    </citation>
    <scope>NUCLEOTIDE SEQUENCE</scope>
    <source>
        <strain evidence="11">X5P6</strain>
    </source>
</reference>
<sequence>MALAKSTKRQTRGVVTDRLASAFIAGFLALSLVNPGHILPAASAQARHTAIQTDWPVYGGQSADDRYSALHQIDRTNVHKLKVAWTFDTKEPGGLQTNPLIVGRVLFGFTPTQKVIALDAATGKNLWTFSTGTPGLQPTRGLSYRTDGTQSILFAGLLSNLYAINPATGKLISSFGDGGKIDLRKDLNEKDVTQSFAALTTPGLIYKDMIIVGFRAPETEPALHGDIRAYDVHTGKLRWIFHTIPLPGEPGYETWPKDAWKVTGSANNWAGMALDEKRGIVYVPTGSAVNDFYGFDRIGDDLYANTLLALDANTGQRLWHFQGVHHDIWDRDFPSPPSLVTVRSHGKQVDAIAQTTKQGYLFLFDRTTGKPLFPIEEKPFPASTAPGEKASPTQPVPSIPAPYARQLLTADVLTTRTPEAHAWAAEQFKTFISNGIFVPFSVDKQTVVFPGFDGGAEWGGSAVDIKTGVIYINANDIVWTGGLTENKPGGSLGANVYQSQCSICHGGDRKGNPPAFPSLIDEQKRLSDAQITEIIHNGKGRMPSFPNVEAARLTAVLEYLKTGDIAGSATPTPKSVNRNEIAGAKIYDKNCAICHGDDLLGAPSNYPGLLGVRLRLTDQQILANIHNGKGRMPSFQKLTDADTASLLHFLGDSASPMVESAVTSNNSSKKEVESALTPPGGLAKYRFTGYRKFLDPDGYPAVQPPWGTLNAIDLNTGKYLWKIPLGNYPELAAKGLANTGSENYGGPIVTAGGIVFIAATNFDHTIRAFDSRTGTLLWQGDLPYAGNATPATYMIDGRQYVVIATSNARNPKGPQGAAYVAFALP</sequence>
<evidence type="ECO:0000256" key="6">
    <source>
        <dbReference type="ARBA" id="ARBA00023002"/>
    </source>
</evidence>
<evidence type="ECO:0000259" key="10">
    <source>
        <dbReference type="PROSITE" id="PS51007"/>
    </source>
</evidence>
<dbReference type="Gene3D" id="1.10.760.10">
    <property type="entry name" value="Cytochrome c-like domain"/>
    <property type="match status" value="2"/>
</dbReference>
<evidence type="ECO:0000256" key="7">
    <source>
        <dbReference type="ARBA" id="ARBA00023004"/>
    </source>
</evidence>
<name>A0AAU7ZUK3_9BACT</name>
<dbReference type="RefSeq" id="WP_353065930.1">
    <property type="nucleotide sequence ID" value="NZ_CP132942.1"/>
</dbReference>
<accession>A0AAU7ZUK3</accession>
<dbReference type="EMBL" id="CP132942">
    <property type="protein sequence ID" value="XCB34617.1"/>
    <property type="molecule type" value="Genomic_DNA"/>
</dbReference>
<keyword evidence="4 8" id="KW-0479">Metal-binding</keyword>
<feature type="domain" description="Cytochrome c" evidence="10">
    <location>
        <begin position="488"/>
        <end position="564"/>
    </location>
</feature>
<organism evidence="11">
    <name type="scientific">Tunturiibacter psychrotolerans</name>
    <dbReference type="NCBI Taxonomy" id="3069686"/>
    <lineage>
        <taxon>Bacteria</taxon>
        <taxon>Pseudomonadati</taxon>
        <taxon>Acidobacteriota</taxon>
        <taxon>Terriglobia</taxon>
        <taxon>Terriglobales</taxon>
        <taxon>Acidobacteriaceae</taxon>
        <taxon>Tunturiibacter</taxon>
    </lineage>
</organism>
<dbReference type="GO" id="GO:0016020">
    <property type="term" value="C:membrane"/>
    <property type="evidence" value="ECO:0007669"/>
    <property type="project" value="InterPro"/>
</dbReference>
<comment type="similarity">
    <text evidence="2">Belongs to the bacterial PQQ dehydrogenase family.</text>
</comment>
<dbReference type="InterPro" id="IPR009056">
    <property type="entry name" value="Cyt_c-like_dom"/>
</dbReference>
<dbReference type="GO" id="GO:0020037">
    <property type="term" value="F:heme binding"/>
    <property type="evidence" value="ECO:0007669"/>
    <property type="project" value="InterPro"/>
</dbReference>
<evidence type="ECO:0000256" key="5">
    <source>
        <dbReference type="ARBA" id="ARBA00022729"/>
    </source>
</evidence>
<dbReference type="Pfam" id="PF01011">
    <property type="entry name" value="PQQ"/>
    <property type="match status" value="2"/>
</dbReference>
<comment type="cofactor">
    <cofactor evidence="1">
        <name>pyrroloquinoline quinone</name>
        <dbReference type="ChEBI" id="CHEBI:58442"/>
    </cofactor>
</comment>
<dbReference type="SUPFAM" id="SSF50998">
    <property type="entry name" value="Quinoprotein alcohol dehydrogenase-like"/>
    <property type="match status" value="1"/>
</dbReference>
<gene>
    <name evidence="11" type="ORF">RBB77_06915</name>
</gene>
<protein>
    <submittedName>
        <fullName evidence="11">C-type cytochrome</fullName>
    </submittedName>
</protein>
<feature type="region of interest" description="Disordered" evidence="9">
    <location>
        <begin position="376"/>
        <end position="398"/>
    </location>
</feature>
<feature type="domain" description="Cytochrome c" evidence="10">
    <location>
        <begin position="578"/>
        <end position="654"/>
    </location>
</feature>
<evidence type="ECO:0000313" key="11">
    <source>
        <dbReference type="EMBL" id="XCB34617.1"/>
    </source>
</evidence>
<dbReference type="KEGG" id="tpsc:RBB77_06915"/>
<evidence type="ECO:0000256" key="4">
    <source>
        <dbReference type="ARBA" id="ARBA00022723"/>
    </source>
</evidence>
<dbReference type="InterPro" id="IPR011047">
    <property type="entry name" value="Quinoprotein_ADH-like_sf"/>
</dbReference>
<dbReference type="InterPro" id="IPR018391">
    <property type="entry name" value="PQQ_b-propeller_rpt"/>
</dbReference>
<evidence type="ECO:0000256" key="3">
    <source>
        <dbReference type="ARBA" id="ARBA00022617"/>
    </source>
</evidence>
<dbReference type="InterPro" id="IPR036909">
    <property type="entry name" value="Cyt_c-like_dom_sf"/>
</dbReference>
<evidence type="ECO:0000256" key="8">
    <source>
        <dbReference type="PROSITE-ProRule" id="PRU00433"/>
    </source>
</evidence>
<dbReference type="Pfam" id="PF13442">
    <property type="entry name" value="Cytochrome_CBB3"/>
    <property type="match status" value="1"/>
</dbReference>
<dbReference type="SMART" id="SM00564">
    <property type="entry name" value="PQQ"/>
    <property type="match status" value="6"/>
</dbReference>
<evidence type="ECO:0000256" key="9">
    <source>
        <dbReference type="SAM" id="MobiDB-lite"/>
    </source>
</evidence>
<dbReference type="Gene3D" id="2.140.10.10">
    <property type="entry name" value="Quinoprotein alcohol dehydrogenase-like superfamily"/>
    <property type="match status" value="2"/>
</dbReference>
<keyword evidence="7 8" id="KW-0408">Iron</keyword>
<dbReference type="InterPro" id="IPR017511">
    <property type="entry name" value="PQQ_mDH"/>
</dbReference>
<dbReference type="GO" id="GO:0046872">
    <property type="term" value="F:metal ion binding"/>
    <property type="evidence" value="ECO:0007669"/>
    <property type="project" value="UniProtKB-KW"/>
</dbReference>
<dbReference type="AlphaFoldDB" id="A0AAU7ZUK3"/>
<proteinExistence type="inferred from homology"/>
<keyword evidence="3 8" id="KW-0349">Heme</keyword>
<keyword evidence="5" id="KW-0732">Signal</keyword>